<dbReference type="RefSeq" id="WP_142037416.1">
    <property type="nucleotide sequence ID" value="NZ_JBHTGS010000001.1"/>
</dbReference>
<dbReference type="Proteomes" id="UP000317043">
    <property type="component" value="Unassembled WGS sequence"/>
</dbReference>
<dbReference type="NCBIfam" id="TIGR01653">
    <property type="entry name" value="lactococcin_972"/>
    <property type="match status" value="1"/>
</dbReference>
<evidence type="ECO:0000256" key="1">
    <source>
        <dbReference type="SAM" id="SignalP"/>
    </source>
</evidence>
<evidence type="ECO:0000313" key="2">
    <source>
        <dbReference type="EMBL" id="TQL76267.1"/>
    </source>
</evidence>
<dbReference type="InParanoid" id="A0A543AUP5"/>
<dbReference type="Gene3D" id="2.60.40.2850">
    <property type="match status" value="1"/>
</dbReference>
<dbReference type="InterPro" id="IPR006540">
    <property type="entry name" value="Lactococcin_972"/>
</dbReference>
<feature type="chain" id="PRO_5022184817" evidence="1">
    <location>
        <begin position="30"/>
        <end position="122"/>
    </location>
</feature>
<keyword evidence="3" id="KW-1185">Reference proteome</keyword>
<evidence type="ECO:0000313" key="3">
    <source>
        <dbReference type="Proteomes" id="UP000317043"/>
    </source>
</evidence>
<keyword evidence="1" id="KW-0732">Signal</keyword>
<organism evidence="2 3">
    <name type="scientific">Stackebrandtia endophytica</name>
    <dbReference type="NCBI Taxonomy" id="1496996"/>
    <lineage>
        <taxon>Bacteria</taxon>
        <taxon>Bacillati</taxon>
        <taxon>Actinomycetota</taxon>
        <taxon>Actinomycetes</taxon>
        <taxon>Glycomycetales</taxon>
        <taxon>Glycomycetaceae</taxon>
        <taxon>Stackebrandtia</taxon>
    </lineage>
</organism>
<dbReference type="EMBL" id="VFOW01000001">
    <property type="protein sequence ID" value="TQL76267.1"/>
    <property type="molecule type" value="Genomic_DNA"/>
</dbReference>
<comment type="caution">
    <text evidence="2">The sequence shown here is derived from an EMBL/GenBank/DDBJ whole genome shotgun (WGS) entry which is preliminary data.</text>
</comment>
<dbReference type="OrthoDB" id="4259471at2"/>
<sequence length="122" mass="12602">MKSSLKSRALGVVAATAMAAVMTVGGATAAQASPGTGVELNGDVSAAACKSAGGGDWCYGTSWDGLLKKCYSNYKHNSRYHSATAAMASQTSTRYAQAGYWAKASVTAGHAYTCYTYYNDEA</sequence>
<dbReference type="Pfam" id="PF09683">
    <property type="entry name" value="Lactococcin_972"/>
    <property type="match status" value="1"/>
</dbReference>
<proteinExistence type="predicted"/>
<gene>
    <name evidence="2" type="ORF">FB566_1791</name>
</gene>
<dbReference type="AlphaFoldDB" id="A0A543AUP5"/>
<name>A0A543AUP5_9ACTN</name>
<accession>A0A543AUP5</accession>
<reference evidence="2 3" key="1">
    <citation type="submission" date="2019-06" db="EMBL/GenBank/DDBJ databases">
        <title>Sequencing the genomes of 1000 actinobacteria strains.</title>
        <authorList>
            <person name="Klenk H.-P."/>
        </authorList>
    </citation>
    <scope>NUCLEOTIDE SEQUENCE [LARGE SCALE GENOMIC DNA]</scope>
    <source>
        <strain evidence="2 3">DSM 45928</strain>
    </source>
</reference>
<protein>
    <submittedName>
        <fullName evidence="2">Lactococcin 972 family bacteriocin</fullName>
    </submittedName>
</protein>
<feature type="signal peptide" evidence="1">
    <location>
        <begin position="1"/>
        <end position="29"/>
    </location>
</feature>